<reference evidence="1" key="1">
    <citation type="journal article" date="2014" name="Front. Microbiol.">
        <title>High frequency of phylogenetically diverse reductive dehalogenase-homologous genes in deep subseafloor sedimentary metagenomes.</title>
        <authorList>
            <person name="Kawai M."/>
            <person name="Futagami T."/>
            <person name="Toyoda A."/>
            <person name="Takaki Y."/>
            <person name="Nishi S."/>
            <person name="Hori S."/>
            <person name="Arai W."/>
            <person name="Tsubouchi T."/>
            <person name="Morono Y."/>
            <person name="Uchiyama I."/>
            <person name="Ito T."/>
            <person name="Fujiyama A."/>
            <person name="Inagaki F."/>
            <person name="Takami H."/>
        </authorList>
    </citation>
    <scope>NUCLEOTIDE SEQUENCE</scope>
    <source>
        <strain evidence="1">Expedition CK06-06</strain>
    </source>
</reference>
<feature type="non-terminal residue" evidence="1">
    <location>
        <position position="238"/>
    </location>
</feature>
<accession>X1C690</accession>
<evidence type="ECO:0000313" key="1">
    <source>
        <dbReference type="EMBL" id="GAH03571.1"/>
    </source>
</evidence>
<gene>
    <name evidence="1" type="ORF">S01H4_37912</name>
</gene>
<name>X1C690_9ZZZZ</name>
<dbReference type="EMBL" id="BART01020400">
    <property type="protein sequence ID" value="GAH03571.1"/>
    <property type="molecule type" value="Genomic_DNA"/>
</dbReference>
<protein>
    <submittedName>
        <fullName evidence="1">Uncharacterized protein</fullName>
    </submittedName>
</protein>
<proteinExistence type="predicted"/>
<dbReference type="AlphaFoldDB" id="X1C690"/>
<organism evidence="1">
    <name type="scientific">marine sediment metagenome</name>
    <dbReference type="NCBI Taxonomy" id="412755"/>
    <lineage>
        <taxon>unclassified sequences</taxon>
        <taxon>metagenomes</taxon>
        <taxon>ecological metagenomes</taxon>
    </lineage>
</organism>
<sequence>MEYKYEGTEFKFYQTYIDLLDEDRNKRETEKKRDITHDSEITPEESFESLEKKLEEKLKNHVFRKYVLDKLGKNVRTTKMIAPVIMPHMLRPQRLFIDKDDFYVACDMMTNTYYICYKYLMMIDVDFYKLTDIDDEKNNIISQFEHDINNCWKLYSTRNGIHAFLVSKKIDYHSDESVELMLSFTRNIHTELKNDANNDEKESEKLCDFYYVLYSYLRGYCVRLNRKKDEEKLEYKFI</sequence>
<comment type="caution">
    <text evidence="1">The sequence shown here is derived from an EMBL/GenBank/DDBJ whole genome shotgun (WGS) entry which is preliminary data.</text>
</comment>